<feature type="region of interest" description="Disordered" evidence="6">
    <location>
        <begin position="1"/>
        <end position="20"/>
    </location>
</feature>
<keyword evidence="4" id="KW-0560">Oxidoreductase</keyword>
<evidence type="ECO:0000313" key="8">
    <source>
        <dbReference type="EMBL" id="KAL2040462.1"/>
    </source>
</evidence>
<keyword evidence="2" id="KW-0285">Flavoprotein</keyword>
<dbReference type="InterPro" id="IPR050493">
    <property type="entry name" value="FAD-dep_Monooxygenase_BioMet"/>
</dbReference>
<protein>
    <recommendedName>
        <fullName evidence="7">FAD-binding domain-containing protein</fullName>
    </recommendedName>
</protein>
<evidence type="ECO:0000313" key="9">
    <source>
        <dbReference type="Proteomes" id="UP001590950"/>
    </source>
</evidence>
<evidence type="ECO:0000256" key="4">
    <source>
        <dbReference type="ARBA" id="ARBA00023002"/>
    </source>
</evidence>
<proteinExistence type="inferred from homology"/>
<evidence type="ECO:0000256" key="3">
    <source>
        <dbReference type="ARBA" id="ARBA00022827"/>
    </source>
</evidence>
<comment type="caution">
    <text evidence="8">The sequence shown here is derived from an EMBL/GenBank/DDBJ whole genome shotgun (WGS) entry which is preliminary data.</text>
</comment>
<accession>A0ABR4A3F7</accession>
<dbReference type="InterPro" id="IPR002938">
    <property type="entry name" value="FAD-bd"/>
</dbReference>
<evidence type="ECO:0000256" key="5">
    <source>
        <dbReference type="ARBA" id="ARBA00023033"/>
    </source>
</evidence>
<dbReference type="EMBL" id="JBEFKJ010000021">
    <property type="protein sequence ID" value="KAL2040462.1"/>
    <property type="molecule type" value="Genomic_DNA"/>
</dbReference>
<organism evidence="8 9">
    <name type="scientific">Stereocaulon virgatum</name>
    <dbReference type="NCBI Taxonomy" id="373712"/>
    <lineage>
        <taxon>Eukaryota</taxon>
        <taxon>Fungi</taxon>
        <taxon>Dikarya</taxon>
        <taxon>Ascomycota</taxon>
        <taxon>Pezizomycotina</taxon>
        <taxon>Lecanoromycetes</taxon>
        <taxon>OSLEUM clade</taxon>
        <taxon>Lecanoromycetidae</taxon>
        <taxon>Lecanorales</taxon>
        <taxon>Lecanorineae</taxon>
        <taxon>Stereocaulaceae</taxon>
        <taxon>Stereocaulon</taxon>
    </lineage>
</organism>
<dbReference type="Gene3D" id="3.50.50.60">
    <property type="entry name" value="FAD/NAD(P)-binding domain"/>
    <property type="match status" value="1"/>
</dbReference>
<sequence length="298" mass="33436">MVSTPSSGEPSFRTSSQDPPTTNCAYRAIVPCDQIRKDPIAKELIEKLTMEVWMSDNSYIISYPISAGTQYNMVLSHHRPSLVDAVEEVDMQELRDTYKDYDPRIKRIVDMVPKAQRWPLMVTGPLKTWSSPSRNVVLIGDAAHSMVNHMAQGAATSMEDGAFLAKTIGEVVKGNMSVAEAVELYEKERMPKADLKQQVSFLNGAIWQLPDGPEQQARDAAMSVELTGQPYVRSPNLYGDPATVLELYGYDAEAHAECAIVKYLQRRESGHSQRGITKSMEDKYMNWFRPGVQEKSRL</sequence>
<dbReference type="InterPro" id="IPR036188">
    <property type="entry name" value="FAD/NAD-bd_sf"/>
</dbReference>
<evidence type="ECO:0000256" key="2">
    <source>
        <dbReference type="ARBA" id="ARBA00022630"/>
    </source>
</evidence>
<name>A0ABR4A3F7_9LECA</name>
<keyword evidence="5" id="KW-0503">Monooxygenase</keyword>
<keyword evidence="3" id="KW-0274">FAD</keyword>
<evidence type="ECO:0000256" key="6">
    <source>
        <dbReference type="SAM" id="MobiDB-lite"/>
    </source>
</evidence>
<keyword evidence="9" id="KW-1185">Reference proteome</keyword>
<dbReference type="PANTHER" id="PTHR13789">
    <property type="entry name" value="MONOOXYGENASE"/>
    <property type="match status" value="1"/>
</dbReference>
<dbReference type="SUPFAM" id="SSF51905">
    <property type="entry name" value="FAD/NAD(P)-binding domain"/>
    <property type="match status" value="1"/>
</dbReference>
<dbReference type="Pfam" id="PF01494">
    <property type="entry name" value="FAD_binding_3"/>
    <property type="match status" value="1"/>
</dbReference>
<gene>
    <name evidence="8" type="ORF">N7G274_006905</name>
</gene>
<dbReference type="PANTHER" id="PTHR13789:SF306">
    <property type="entry name" value="HYDROXYLASE, PUTATIVE-RELATED"/>
    <property type="match status" value="1"/>
</dbReference>
<dbReference type="SUPFAM" id="SSF54373">
    <property type="entry name" value="FAD-linked reductases, C-terminal domain"/>
    <property type="match status" value="1"/>
</dbReference>
<reference evidence="8 9" key="1">
    <citation type="submission" date="2024-09" db="EMBL/GenBank/DDBJ databases">
        <title>Rethinking Asexuality: The Enigmatic Case of Functional Sexual Genes in Lepraria (Stereocaulaceae).</title>
        <authorList>
            <person name="Doellman M."/>
            <person name="Sun Y."/>
            <person name="Barcenas-Pena A."/>
            <person name="Lumbsch H.T."/>
            <person name="Grewe F."/>
        </authorList>
    </citation>
    <scope>NUCLEOTIDE SEQUENCE [LARGE SCALE GENOMIC DNA]</scope>
    <source>
        <strain evidence="8 9">Mercado 3170</strain>
    </source>
</reference>
<evidence type="ECO:0000256" key="1">
    <source>
        <dbReference type="ARBA" id="ARBA00007992"/>
    </source>
</evidence>
<dbReference type="Proteomes" id="UP001590950">
    <property type="component" value="Unassembled WGS sequence"/>
</dbReference>
<feature type="domain" description="FAD-binding" evidence="7">
    <location>
        <begin position="135"/>
        <end position="193"/>
    </location>
</feature>
<comment type="similarity">
    <text evidence="1">Belongs to the paxM FAD-dependent monooxygenase family.</text>
</comment>
<evidence type="ECO:0000259" key="7">
    <source>
        <dbReference type="Pfam" id="PF01494"/>
    </source>
</evidence>